<keyword evidence="2" id="KW-1185">Reference proteome</keyword>
<dbReference type="RefSeq" id="WP_301815262.1">
    <property type="nucleotide sequence ID" value="NZ_JAUJZH010000034.1"/>
</dbReference>
<name>A0ABT8SFA4_9BURK</name>
<reference evidence="1" key="1">
    <citation type="submission" date="2023-06" db="EMBL/GenBank/DDBJ databases">
        <authorList>
            <person name="Jiang Y."/>
            <person name="Liu Q."/>
        </authorList>
    </citation>
    <scope>NUCLEOTIDE SEQUENCE</scope>
    <source>
        <strain evidence="1">CGMCC 1.12090</strain>
    </source>
</reference>
<proteinExistence type="predicted"/>
<dbReference type="EMBL" id="JAUKVY010000034">
    <property type="protein sequence ID" value="MDO1537019.1"/>
    <property type="molecule type" value="Genomic_DNA"/>
</dbReference>
<accession>A0ABT8SFA4</accession>
<dbReference type="Proteomes" id="UP001169027">
    <property type="component" value="Unassembled WGS sequence"/>
</dbReference>
<sequence>MTPLEIMRALRKAMQAAEPGTHEVELEGHRILFERSDIVTILACFVDGEQTFPRPEPTSIKPEELH</sequence>
<comment type="caution">
    <text evidence="1">The sequence shown here is derived from an EMBL/GenBank/DDBJ whole genome shotgun (WGS) entry which is preliminary data.</text>
</comment>
<evidence type="ECO:0000313" key="2">
    <source>
        <dbReference type="Proteomes" id="UP001169027"/>
    </source>
</evidence>
<protein>
    <submittedName>
        <fullName evidence="1">Uncharacterized protein</fullName>
    </submittedName>
</protein>
<gene>
    <name evidence="1" type="ORF">Q2T77_32610</name>
</gene>
<evidence type="ECO:0000313" key="1">
    <source>
        <dbReference type="EMBL" id="MDO1537019.1"/>
    </source>
</evidence>
<organism evidence="1 2">
    <name type="scientific">Variovorax ginsengisoli</name>
    <dbReference type="NCBI Taxonomy" id="363844"/>
    <lineage>
        <taxon>Bacteria</taxon>
        <taxon>Pseudomonadati</taxon>
        <taxon>Pseudomonadota</taxon>
        <taxon>Betaproteobacteria</taxon>
        <taxon>Burkholderiales</taxon>
        <taxon>Comamonadaceae</taxon>
        <taxon>Variovorax</taxon>
    </lineage>
</organism>